<dbReference type="Proteomes" id="UP000241447">
    <property type="component" value="Chromosome"/>
</dbReference>
<sequence>MEYFVGLDVSLRSCAMCVVDNRGKVYLERELCLHLVALRHRCSANGGVKTCHCGGAKVGQFGVCALERAALT</sequence>
<evidence type="ECO:0000313" key="1">
    <source>
        <dbReference type="EMBL" id="AVW91344.1"/>
    </source>
</evidence>
<name>A0A2R4M2A7_9RHOB</name>
<accession>A0A2R4M2A7</accession>
<gene>
    <name evidence="1" type="ORF">DA792_09840</name>
</gene>
<evidence type="ECO:0000313" key="2">
    <source>
        <dbReference type="Proteomes" id="UP000241447"/>
    </source>
</evidence>
<organism evidence="1 2">
    <name type="scientific">Celeribacter baekdonensis</name>
    <dbReference type="NCBI Taxonomy" id="875171"/>
    <lineage>
        <taxon>Bacteria</taxon>
        <taxon>Pseudomonadati</taxon>
        <taxon>Pseudomonadota</taxon>
        <taxon>Alphaproteobacteria</taxon>
        <taxon>Rhodobacterales</taxon>
        <taxon>Roseobacteraceae</taxon>
        <taxon>Celeribacter</taxon>
    </lineage>
</organism>
<reference evidence="1 2" key="1">
    <citation type="submission" date="2018-03" db="EMBL/GenBank/DDBJ databases">
        <title>The Complete Genome of Celeribacter baekdonensis strain LH4, a Thiosulfate-Oxidizing Alphaproteobacterium Isolated from Gulf of Mexico Continental Slope Sediments.</title>
        <authorList>
            <person name="Flood B.E."/>
            <person name="Bailey J.V."/>
            <person name="Leprich D."/>
        </authorList>
    </citation>
    <scope>NUCLEOTIDE SEQUENCE [LARGE SCALE GENOMIC DNA]</scope>
    <source>
        <strain evidence="1 2">LH4</strain>
    </source>
</reference>
<protein>
    <recommendedName>
        <fullName evidence="3">Transposase</fullName>
    </recommendedName>
</protein>
<dbReference type="KEGG" id="cbak:DA792_09840"/>
<evidence type="ECO:0008006" key="3">
    <source>
        <dbReference type="Google" id="ProtNLM"/>
    </source>
</evidence>
<dbReference type="EMBL" id="CP028475">
    <property type="protein sequence ID" value="AVW91344.1"/>
    <property type="molecule type" value="Genomic_DNA"/>
</dbReference>
<proteinExistence type="predicted"/>
<dbReference type="AlphaFoldDB" id="A0A2R4M2A7"/>